<dbReference type="PANTHER" id="PTHR13295:SF4">
    <property type="entry name" value="GLUTAMATE--CYSTEINE LIGASE REGULATORY SUBUNIT"/>
    <property type="match status" value="1"/>
</dbReference>
<dbReference type="Proteomes" id="UP000001307">
    <property type="component" value="Unassembled WGS sequence"/>
</dbReference>
<dbReference type="InterPro" id="IPR023210">
    <property type="entry name" value="NADP_OxRdtase_dom"/>
</dbReference>
<accession>E4WTY9</accession>
<evidence type="ECO:0000256" key="7">
    <source>
        <dbReference type="ARBA" id="ARBA00031732"/>
    </source>
</evidence>
<evidence type="ECO:0000256" key="4">
    <source>
        <dbReference type="ARBA" id="ARBA00022684"/>
    </source>
</evidence>
<protein>
    <recommendedName>
        <fullName evidence="7">GCS light chain</fullName>
    </recommendedName>
    <alternativeName>
        <fullName evidence="5">Gamma-ECS regulatory subunit</fullName>
    </alternativeName>
    <alternativeName>
        <fullName evidence="8">Gamma-glutamylcysteine synthetase regulatory subunit</fullName>
    </alternativeName>
    <alternativeName>
        <fullName evidence="6">Glutamate--cysteine ligase modifier subunit</fullName>
    </alternativeName>
</protein>
<dbReference type="FunCoup" id="E4WTY9">
    <property type="interactions" value="325"/>
</dbReference>
<evidence type="ECO:0000313" key="10">
    <source>
        <dbReference type="EMBL" id="CBY07215.1"/>
    </source>
</evidence>
<comment type="pathway">
    <text evidence="1">Sulfur metabolism; glutathione biosynthesis; glutathione from L-cysteine and L-glutamate: step 1/2.</text>
</comment>
<organism evidence="10">
    <name type="scientific">Oikopleura dioica</name>
    <name type="common">Tunicate</name>
    <dbReference type="NCBI Taxonomy" id="34765"/>
    <lineage>
        <taxon>Eukaryota</taxon>
        <taxon>Metazoa</taxon>
        <taxon>Chordata</taxon>
        <taxon>Tunicata</taxon>
        <taxon>Appendicularia</taxon>
        <taxon>Copelata</taxon>
        <taxon>Oikopleuridae</taxon>
        <taxon>Oikopleura</taxon>
    </lineage>
</organism>
<evidence type="ECO:0000256" key="8">
    <source>
        <dbReference type="ARBA" id="ARBA00032926"/>
    </source>
</evidence>
<evidence type="ECO:0000256" key="5">
    <source>
        <dbReference type="ARBA" id="ARBA00030406"/>
    </source>
</evidence>
<dbReference type="GO" id="GO:0030234">
    <property type="term" value="F:enzyme regulator activity"/>
    <property type="evidence" value="ECO:0007669"/>
    <property type="project" value="TreeGrafter"/>
</dbReference>
<feature type="domain" description="NADP-dependent oxidoreductase" evidence="9">
    <location>
        <begin position="89"/>
        <end position="173"/>
    </location>
</feature>
<dbReference type="GO" id="GO:0006750">
    <property type="term" value="P:glutathione biosynthetic process"/>
    <property type="evidence" value="ECO:0007669"/>
    <property type="project" value="UniProtKB-KW"/>
</dbReference>
<dbReference type="Pfam" id="PF00248">
    <property type="entry name" value="Aldo_ket_red"/>
    <property type="match status" value="1"/>
</dbReference>
<proteinExistence type="inferred from homology"/>
<dbReference type="Gene3D" id="3.20.20.100">
    <property type="entry name" value="NADP-dependent oxidoreductase domain"/>
    <property type="match status" value="1"/>
</dbReference>
<sequence length="254" mass="29257">MTQIVAFSGDLLNRQTTLNKRRHSLIASTTDEIKNSFNDVKSTDGQKYHSSACFETGNFQMSRYPTRLCNNYPRCHEFNVKLFLHSADPSCVKTGVNSILSEMNFKYADSLILAFEKKISSREIKRIWTEAENLKSAGKVQNIGVADMTIEQIRDLFDWCSITPDMLQICPSTYDEDFREKKSTIKDIMTFGYEHHLRITTHNDPVLEFDELNLKAPALAQKYSSSYIGRYVQRSKDRNIITMKGYFAGLNKKE</sequence>
<evidence type="ECO:0000313" key="11">
    <source>
        <dbReference type="Proteomes" id="UP000001307"/>
    </source>
</evidence>
<gene>
    <name evidence="10" type="ORF">GSOID_T00006303001</name>
</gene>
<dbReference type="OrthoDB" id="5596051at2759"/>
<keyword evidence="11" id="KW-1185">Reference proteome</keyword>
<evidence type="ECO:0000256" key="3">
    <source>
        <dbReference type="ARBA" id="ARBA00011532"/>
    </source>
</evidence>
<dbReference type="GO" id="GO:0017109">
    <property type="term" value="C:glutamate-cysteine ligase complex"/>
    <property type="evidence" value="ECO:0007669"/>
    <property type="project" value="TreeGrafter"/>
</dbReference>
<evidence type="ECO:0000256" key="6">
    <source>
        <dbReference type="ARBA" id="ARBA00031154"/>
    </source>
</evidence>
<keyword evidence="4" id="KW-0317">Glutathione biosynthesis</keyword>
<evidence type="ECO:0000259" key="9">
    <source>
        <dbReference type="Pfam" id="PF00248"/>
    </source>
</evidence>
<dbReference type="AlphaFoldDB" id="E4WTY9"/>
<dbReference type="GO" id="GO:0035226">
    <property type="term" value="F:glutamate-cysteine ligase catalytic subunit binding"/>
    <property type="evidence" value="ECO:0007669"/>
    <property type="project" value="InterPro"/>
</dbReference>
<comment type="subunit">
    <text evidence="3">Heterodimer of a catalytic heavy chain and a regulatory light chain.</text>
</comment>
<dbReference type="InterPro" id="IPR032963">
    <property type="entry name" value="Gclm"/>
</dbReference>
<evidence type="ECO:0000256" key="2">
    <source>
        <dbReference type="ARBA" id="ARBA00008612"/>
    </source>
</evidence>
<dbReference type="InParanoid" id="E4WTY9"/>
<evidence type="ECO:0000256" key="1">
    <source>
        <dbReference type="ARBA" id="ARBA00005006"/>
    </source>
</evidence>
<dbReference type="EMBL" id="FN653016">
    <property type="protein sequence ID" value="CBY07215.1"/>
    <property type="molecule type" value="Genomic_DNA"/>
</dbReference>
<dbReference type="SUPFAM" id="SSF51430">
    <property type="entry name" value="NAD(P)-linked oxidoreductase"/>
    <property type="match status" value="1"/>
</dbReference>
<reference evidence="10" key="1">
    <citation type="journal article" date="2010" name="Science">
        <title>Plasticity of animal genome architecture unmasked by rapid evolution of a pelagic tunicate.</title>
        <authorList>
            <person name="Denoeud F."/>
            <person name="Henriet S."/>
            <person name="Mungpakdee S."/>
            <person name="Aury J.M."/>
            <person name="Da Silva C."/>
            <person name="Brinkmann H."/>
            <person name="Mikhaleva J."/>
            <person name="Olsen L.C."/>
            <person name="Jubin C."/>
            <person name="Canestro C."/>
            <person name="Bouquet J.M."/>
            <person name="Danks G."/>
            <person name="Poulain J."/>
            <person name="Campsteijn C."/>
            <person name="Adamski M."/>
            <person name="Cross I."/>
            <person name="Yadetie F."/>
            <person name="Muffato M."/>
            <person name="Louis A."/>
            <person name="Butcher S."/>
            <person name="Tsagkogeorga G."/>
            <person name="Konrad A."/>
            <person name="Singh S."/>
            <person name="Jensen M.F."/>
            <person name="Cong E.H."/>
            <person name="Eikeseth-Otteraa H."/>
            <person name="Noel B."/>
            <person name="Anthouard V."/>
            <person name="Porcel B.M."/>
            <person name="Kachouri-Lafond R."/>
            <person name="Nishino A."/>
            <person name="Ugolini M."/>
            <person name="Chourrout P."/>
            <person name="Nishida H."/>
            <person name="Aasland R."/>
            <person name="Huzurbazar S."/>
            <person name="Westhof E."/>
            <person name="Delsuc F."/>
            <person name="Lehrach H."/>
            <person name="Reinhardt R."/>
            <person name="Weissenbach J."/>
            <person name="Roy S.W."/>
            <person name="Artiguenave F."/>
            <person name="Postlethwait J.H."/>
            <person name="Manak J.R."/>
            <person name="Thompson E.M."/>
            <person name="Jaillon O."/>
            <person name="Du Pasquier L."/>
            <person name="Boudinot P."/>
            <person name="Liberles D.A."/>
            <person name="Volff J.N."/>
            <person name="Philippe H."/>
            <person name="Lenhard B."/>
            <person name="Roest Crollius H."/>
            <person name="Wincker P."/>
            <person name="Chourrout D."/>
        </authorList>
    </citation>
    <scope>NUCLEOTIDE SEQUENCE [LARGE SCALE GENOMIC DNA]</scope>
</reference>
<dbReference type="InterPro" id="IPR036812">
    <property type="entry name" value="NAD(P)_OxRdtase_dom_sf"/>
</dbReference>
<comment type="similarity">
    <text evidence="2">Belongs to the aldo/keto reductase family. Glutamate--cysteine ligase light chain subfamily.</text>
</comment>
<name>E4WTY9_OIKDI</name>
<dbReference type="PANTHER" id="PTHR13295">
    <property type="entry name" value="GLUTAMATE CYSTEINE LIGASE REGULATORY SUBUNIT"/>
    <property type="match status" value="1"/>
</dbReference>